<dbReference type="PANTHER" id="PTHR33317">
    <property type="entry name" value="POLYNUCLEOTIDYL TRANSFERASE, RIBONUCLEASE H-LIKE SUPERFAMILY PROTEIN"/>
    <property type="match status" value="1"/>
</dbReference>
<gene>
    <name evidence="7" type="ordered locus">Sthe_1560</name>
</gene>
<name>D1C428_SPHTD</name>
<dbReference type="InParanoid" id="D1C428"/>
<dbReference type="InterPro" id="IPR012337">
    <property type="entry name" value="RNaseH-like_sf"/>
</dbReference>
<organism evidence="7 8">
    <name type="scientific">Sphaerobacter thermophilus (strain ATCC 49802 / DSM 20745 / KCCM 41009 / NCIMB 13125 / S 6022)</name>
    <dbReference type="NCBI Taxonomy" id="479434"/>
    <lineage>
        <taxon>Bacteria</taxon>
        <taxon>Pseudomonadati</taxon>
        <taxon>Thermomicrobiota</taxon>
        <taxon>Thermomicrobia</taxon>
        <taxon>Sphaerobacterales</taxon>
        <taxon>Sphaerobacterineae</taxon>
        <taxon>Sphaerobacteraceae</taxon>
        <taxon>Sphaerobacter</taxon>
    </lineage>
</organism>
<evidence type="ECO:0000256" key="3">
    <source>
        <dbReference type="ARBA" id="ARBA00022722"/>
    </source>
</evidence>
<reference evidence="7 8" key="2">
    <citation type="journal article" date="2010" name="Stand. Genomic Sci.">
        <title>Complete genome sequence of Desulfohalobium retbaense type strain (HR(100)).</title>
        <authorList>
            <person name="Spring S."/>
            <person name="Nolan M."/>
            <person name="Lapidus A."/>
            <person name="Glavina Del Rio T."/>
            <person name="Copeland A."/>
            <person name="Tice H."/>
            <person name="Cheng J.F."/>
            <person name="Lucas S."/>
            <person name="Land M."/>
            <person name="Chen F."/>
            <person name="Bruce D."/>
            <person name="Goodwin L."/>
            <person name="Pitluck S."/>
            <person name="Ivanova N."/>
            <person name="Mavromatis K."/>
            <person name="Mikhailova N."/>
            <person name="Pati A."/>
            <person name="Chen A."/>
            <person name="Palaniappan K."/>
            <person name="Hauser L."/>
            <person name="Chang Y.J."/>
            <person name="Jeffries C.D."/>
            <person name="Munk C."/>
            <person name="Kiss H."/>
            <person name="Chain P."/>
            <person name="Han C."/>
            <person name="Brettin T."/>
            <person name="Detter J.C."/>
            <person name="Schuler E."/>
            <person name="Goker M."/>
            <person name="Rohde M."/>
            <person name="Bristow J."/>
            <person name="Eisen J.A."/>
            <person name="Markowitz V."/>
            <person name="Hugenholtz P."/>
            <person name="Kyrpides N.C."/>
            <person name="Klenk H.P."/>
        </authorList>
    </citation>
    <scope>NUCLEOTIDE SEQUENCE [LARGE SCALE GENOMIC DNA]</scope>
    <source>
        <strain evidence="8">ATCC 49802 / DSM 20745 / S 6022</strain>
    </source>
</reference>
<accession>D1C428</accession>
<dbReference type="HAMAP" id="MF_00651">
    <property type="entry name" value="Nuclease_YqgF"/>
    <property type="match status" value="1"/>
</dbReference>
<dbReference type="EMBL" id="CP001823">
    <property type="protein sequence ID" value="ACZ38995.1"/>
    <property type="molecule type" value="Genomic_DNA"/>
</dbReference>
<dbReference type="SMART" id="SM00732">
    <property type="entry name" value="YqgFc"/>
    <property type="match status" value="1"/>
</dbReference>
<dbReference type="CDD" id="cd16964">
    <property type="entry name" value="YqgF"/>
    <property type="match status" value="1"/>
</dbReference>
<dbReference type="PANTHER" id="PTHR33317:SF4">
    <property type="entry name" value="POLYNUCLEOTIDYL TRANSFERASE, RIBONUCLEASE H-LIKE SUPERFAMILY PROTEIN"/>
    <property type="match status" value="1"/>
</dbReference>
<evidence type="ECO:0000256" key="5">
    <source>
        <dbReference type="HAMAP-Rule" id="MF_00651"/>
    </source>
</evidence>
<dbReference type="InterPro" id="IPR006641">
    <property type="entry name" value="YqgF/RNaseH-like_dom"/>
</dbReference>
<dbReference type="GO" id="GO:0005829">
    <property type="term" value="C:cytosol"/>
    <property type="evidence" value="ECO:0007669"/>
    <property type="project" value="TreeGrafter"/>
</dbReference>
<dbReference type="Pfam" id="PF03652">
    <property type="entry name" value="RuvX"/>
    <property type="match status" value="1"/>
</dbReference>
<dbReference type="NCBIfam" id="TIGR00250">
    <property type="entry name" value="RNAse_H_YqgF"/>
    <property type="match status" value="1"/>
</dbReference>
<dbReference type="GO" id="GO:0004518">
    <property type="term" value="F:nuclease activity"/>
    <property type="evidence" value="ECO:0007669"/>
    <property type="project" value="UniProtKB-KW"/>
</dbReference>
<dbReference type="GO" id="GO:0000967">
    <property type="term" value="P:rRNA 5'-end processing"/>
    <property type="evidence" value="ECO:0007669"/>
    <property type="project" value="UniProtKB-UniRule"/>
</dbReference>
<dbReference type="KEGG" id="sti:Sthe_1560"/>
<evidence type="ECO:0000313" key="8">
    <source>
        <dbReference type="Proteomes" id="UP000002027"/>
    </source>
</evidence>
<proteinExistence type="inferred from homology"/>
<dbReference type="HOGENOM" id="CLU_098240_2_0_0"/>
<keyword evidence="4 5" id="KW-0378">Hydrolase</keyword>
<keyword evidence="3 5" id="KW-0540">Nuclease</keyword>
<keyword evidence="8" id="KW-1185">Reference proteome</keyword>
<dbReference type="FunCoup" id="D1C428">
    <property type="interactions" value="282"/>
</dbReference>
<dbReference type="STRING" id="479434.Sthe_1560"/>
<sequence>MASSSQPGRRLIALDVGARRVGVAVSDELGLIASPVESVDMKRDGMDRLVALIERYDPERIIIGLPLGMSGREGPQAAATRAFAQQLRGRVDRPIIFWDERLTTFMADQSLIEAGHRRARRKQHVDAVAAALILQSYLDSQRA</sequence>
<keyword evidence="1 5" id="KW-0963">Cytoplasm</keyword>
<dbReference type="Gene3D" id="3.30.420.140">
    <property type="entry name" value="YqgF/RNase H-like domain"/>
    <property type="match status" value="1"/>
</dbReference>
<dbReference type="GO" id="GO:0016788">
    <property type="term" value="F:hydrolase activity, acting on ester bonds"/>
    <property type="evidence" value="ECO:0007669"/>
    <property type="project" value="UniProtKB-UniRule"/>
</dbReference>
<dbReference type="AlphaFoldDB" id="D1C428"/>
<evidence type="ECO:0000256" key="4">
    <source>
        <dbReference type="ARBA" id="ARBA00022801"/>
    </source>
</evidence>
<evidence type="ECO:0000256" key="2">
    <source>
        <dbReference type="ARBA" id="ARBA00022517"/>
    </source>
</evidence>
<protein>
    <recommendedName>
        <fullName evidence="5">Putative pre-16S rRNA nuclease</fullName>
        <ecNumber evidence="5">3.1.-.-</ecNumber>
    </recommendedName>
</protein>
<evidence type="ECO:0000313" key="7">
    <source>
        <dbReference type="EMBL" id="ACZ38995.1"/>
    </source>
</evidence>
<comment type="function">
    <text evidence="5">Could be a nuclease involved in processing of the 5'-end of pre-16S rRNA.</text>
</comment>
<dbReference type="InterPro" id="IPR037027">
    <property type="entry name" value="YqgF/RNaseH-like_dom_sf"/>
</dbReference>
<dbReference type="Proteomes" id="UP000002027">
    <property type="component" value="Chromosome 1"/>
</dbReference>
<dbReference type="SUPFAM" id="SSF53098">
    <property type="entry name" value="Ribonuclease H-like"/>
    <property type="match status" value="1"/>
</dbReference>
<dbReference type="eggNOG" id="COG0816">
    <property type="taxonomic scope" value="Bacteria"/>
</dbReference>
<reference evidence="8" key="1">
    <citation type="submission" date="2009-11" db="EMBL/GenBank/DDBJ databases">
        <title>The complete chromosome 1 of Sphaerobacter thermophilus DSM 20745.</title>
        <authorList>
            <person name="Lucas S."/>
            <person name="Copeland A."/>
            <person name="Lapidus A."/>
            <person name="Glavina del Rio T."/>
            <person name="Dalin E."/>
            <person name="Tice H."/>
            <person name="Bruce D."/>
            <person name="Goodwin L."/>
            <person name="Pitluck S."/>
            <person name="Kyrpides N."/>
            <person name="Mavromatis K."/>
            <person name="Ivanova N."/>
            <person name="Mikhailova N."/>
            <person name="LaButti K.M."/>
            <person name="Clum A."/>
            <person name="Sun H.I."/>
            <person name="Brettin T."/>
            <person name="Detter J.C."/>
            <person name="Han C."/>
            <person name="Larimer F."/>
            <person name="Land M."/>
            <person name="Hauser L."/>
            <person name="Markowitz V."/>
            <person name="Cheng J.F."/>
            <person name="Hugenholtz P."/>
            <person name="Woyke T."/>
            <person name="Wu D."/>
            <person name="Steenblock K."/>
            <person name="Schneider S."/>
            <person name="Pukall R."/>
            <person name="Goeker M."/>
            <person name="Klenk H.P."/>
            <person name="Eisen J.A."/>
        </authorList>
    </citation>
    <scope>NUCLEOTIDE SEQUENCE [LARGE SCALE GENOMIC DNA]</scope>
    <source>
        <strain evidence="8">ATCC 49802 / DSM 20745 / S 6022</strain>
    </source>
</reference>
<dbReference type="RefSeq" id="WP_012872042.1">
    <property type="nucleotide sequence ID" value="NC_013523.1"/>
</dbReference>
<dbReference type="EC" id="3.1.-.-" evidence="5"/>
<evidence type="ECO:0000256" key="1">
    <source>
        <dbReference type="ARBA" id="ARBA00022490"/>
    </source>
</evidence>
<comment type="subcellular location">
    <subcellularLocation>
        <location evidence="5">Cytoplasm</location>
    </subcellularLocation>
</comment>
<feature type="domain" description="YqgF/RNase H-like" evidence="6">
    <location>
        <begin position="9"/>
        <end position="107"/>
    </location>
</feature>
<dbReference type="InterPro" id="IPR005227">
    <property type="entry name" value="YqgF"/>
</dbReference>
<keyword evidence="2 5" id="KW-0690">Ribosome biogenesis</keyword>
<dbReference type="OrthoDB" id="9796140at2"/>
<evidence type="ECO:0000259" key="6">
    <source>
        <dbReference type="SMART" id="SM00732"/>
    </source>
</evidence>
<comment type="similarity">
    <text evidence="5">Belongs to the YqgF HJR family.</text>
</comment>